<feature type="transmembrane region" description="Helical" evidence="1">
    <location>
        <begin position="122"/>
        <end position="149"/>
    </location>
</feature>
<accession>A0A0C3ARH4</accession>
<dbReference type="EMBL" id="KN824301">
    <property type="protein sequence ID" value="KIM27150.1"/>
    <property type="molecule type" value="Genomic_DNA"/>
</dbReference>
<keyword evidence="1" id="KW-0812">Transmembrane</keyword>
<feature type="domain" description="DUF6533" evidence="2">
    <location>
        <begin position="22"/>
        <end position="67"/>
    </location>
</feature>
<gene>
    <name evidence="3" type="ORF">M408DRAFT_24887</name>
</gene>
<sequence length="368" mass="40779">MSSSSTTTIDPALLSTHIESKYVTLSITAWVMYEIISTMGDSIDLFWMHNRWSVFKILFFVNRISVVLTVIDVTIVNFAPFESSYDCIVATWIQFVLSVFIISIVAFTLASRIFALWRGNYIVLGILFLVMTANILNYLFIYGGALYRAPVKLGQAPFTGCCLVAQSNVMWVVFANTLSFEALSIGLIIYKAWPIARQRGIQTPLFTLLLEDGIGYYLSFTISKLFIVGAIYFPTPISNVILPSYFSVPIASMAVNRLFIRLQRVMVQGPTFTEYTTANIATFHITSNESRSGSSGGGSVPKEVITIGGTGRVRARRHHDDVFSEGDIELATAEDLHDAYPHRDSTLAHTATAESVAHTTESKARSLV</sequence>
<feature type="transmembrane region" description="Helical" evidence="1">
    <location>
        <begin position="91"/>
        <end position="110"/>
    </location>
</feature>
<feature type="transmembrane region" description="Helical" evidence="1">
    <location>
        <begin position="57"/>
        <end position="79"/>
    </location>
</feature>
<name>A0A0C3ARH4_SERVB</name>
<keyword evidence="4" id="KW-1185">Reference proteome</keyword>
<proteinExistence type="predicted"/>
<dbReference type="InterPro" id="IPR045340">
    <property type="entry name" value="DUF6533"/>
</dbReference>
<reference evidence="4" key="2">
    <citation type="submission" date="2015-01" db="EMBL/GenBank/DDBJ databases">
        <title>Evolutionary Origins and Diversification of the Mycorrhizal Mutualists.</title>
        <authorList>
            <consortium name="DOE Joint Genome Institute"/>
            <consortium name="Mycorrhizal Genomics Consortium"/>
            <person name="Kohler A."/>
            <person name="Kuo A."/>
            <person name="Nagy L.G."/>
            <person name="Floudas D."/>
            <person name="Copeland A."/>
            <person name="Barry K.W."/>
            <person name="Cichocki N."/>
            <person name="Veneault-Fourrey C."/>
            <person name="LaButti K."/>
            <person name="Lindquist E.A."/>
            <person name="Lipzen A."/>
            <person name="Lundell T."/>
            <person name="Morin E."/>
            <person name="Murat C."/>
            <person name="Riley R."/>
            <person name="Ohm R."/>
            <person name="Sun H."/>
            <person name="Tunlid A."/>
            <person name="Henrissat B."/>
            <person name="Grigoriev I.V."/>
            <person name="Hibbett D.S."/>
            <person name="Martin F."/>
        </authorList>
    </citation>
    <scope>NUCLEOTIDE SEQUENCE [LARGE SCALE GENOMIC DNA]</scope>
    <source>
        <strain evidence="4">MAFF 305830</strain>
    </source>
</reference>
<evidence type="ECO:0000313" key="4">
    <source>
        <dbReference type="Proteomes" id="UP000054097"/>
    </source>
</evidence>
<dbReference type="OrthoDB" id="3242376at2759"/>
<feature type="transmembrane region" description="Helical" evidence="1">
    <location>
        <begin position="240"/>
        <end position="260"/>
    </location>
</feature>
<dbReference type="HOGENOM" id="CLU_752635_0_0_1"/>
<reference evidence="3 4" key="1">
    <citation type="submission" date="2014-04" db="EMBL/GenBank/DDBJ databases">
        <authorList>
            <consortium name="DOE Joint Genome Institute"/>
            <person name="Kuo A."/>
            <person name="Zuccaro A."/>
            <person name="Kohler A."/>
            <person name="Nagy L.G."/>
            <person name="Floudas D."/>
            <person name="Copeland A."/>
            <person name="Barry K.W."/>
            <person name="Cichocki N."/>
            <person name="Veneault-Fourrey C."/>
            <person name="LaButti K."/>
            <person name="Lindquist E.A."/>
            <person name="Lipzen A."/>
            <person name="Lundell T."/>
            <person name="Morin E."/>
            <person name="Murat C."/>
            <person name="Sun H."/>
            <person name="Tunlid A."/>
            <person name="Henrissat B."/>
            <person name="Grigoriev I.V."/>
            <person name="Hibbett D.S."/>
            <person name="Martin F."/>
            <person name="Nordberg H.P."/>
            <person name="Cantor M.N."/>
            <person name="Hua S.X."/>
        </authorList>
    </citation>
    <scope>NUCLEOTIDE SEQUENCE [LARGE SCALE GENOMIC DNA]</scope>
    <source>
        <strain evidence="3 4">MAFF 305830</strain>
    </source>
</reference>
<dbReference type="Proteomes" id="UP000054097">
    <property type="component" value="Unassembled WGS sequence"/>
</dbReference>
<feature type="transmembrane region" description="Helical" evidence="1">
    <location>
        <begin position="169"/>
        <end position="193"/>
    </location>
</feature>
<keyword evidence="1" id="KW-1133">Transmembrane helix</keyword>
<feature type="transmembrane region" description="Helical" evidence="1">
    <location>
        <begin position="214"/>
        <end position="234"/>
    </location>
</feature>
<organism evidence="3 4">
    <name type="scientific">Serendipita vermifera MAFF 305830</name>
    <dbReference type="NCBI Taxonomy" id="933852"/>
    <lineage>
        <taxon>Eukaryota</taxon>
        <taxon>Fungi</taxon>
        <taxon>Dikarya</taxon>
        <taxon>Basidiomycota</taxon>
        <taxon>Agaricomycotina</taxon>
        <taxon>Agaricomycetes</taxon>
        <taxon>Sebacinales</taxon>
        <taxon>Serendipitaceae</taxon>
        <taxon>Serendipita</taxon>
    </lineage>
</organism>
<dbReference type="AlphaFoldDB" id="A0A0C3ARH4"/>
<evidence type="ECO:0000259" key="2">
    <source>
        <dbReference type="Pfam" id="PF20151"/>
    </source>
</evidence>
<evidence type="ECO:0000256" key="1">
    <source>
        <dbReference type="SAM" id="Phobius"/>
    </source>
</evidence>
<protein>
    <recommendedName>
        <fullName evidence="2">DUF6533 domain-containing protein</fullName>
    </recommendedName>
</protein>
<keyword evidence="1" id="KW-0472">Membrane</keyword>
<evidence type="ECO:0000313" key="3">
    <source>
        <dbReference type="EMBL" id="KIM27150.1"/>
    </source>
</evidence>
<dbReference type="Pfam" id="PF20151">
    <property type="entry name" value="DUF6533"/>
    <property type="match status" value="1"/>
</dbReference>